<comment type="caution">
    <text evidence="2">The sequence shown here is derived from an EMBL/GenBank/DDBJ whole genome shotgun (WGS) entry which is preliminary data.</text>
</comment>
<comment type="similarity">
    <text evidence="1">Belongs to the ArsC family.</text>
</comment>
<dbReference type="Pfam" id="PF03960">
    <property type="entry name" value="ArsC"/>
    <property type="match status" value="1"/>
</dbReference>
<dbReference type="Gene3D" id="3.40.30.10">
    <property type="entry name" value="Glutaredoxin"/>
    <property type="match status" value="1"/>
</dbReference>
<dbReference type="RefSeq" id="WP_186870952.1">
    <property type="nucleotide sequence ID" value="NZ_JACOOL010000013.1"/>
</dbReference>
<dbReference type="PROSITE" id="PS51354">
    <property type="entry name" value="GLUTAREDOXIN_2"/>
    <property type="match status" value="1"/>
</dbReference>
<name>A0A923L8D2_9BACI</name>
<proteinExistence type="inferred from homology"/>
<accession>A0A923L8D2</accession>
<evidence type="ECO:0000313" key="3">
    <source>
        <dbReference type="Proteomes" id="UP000637359"/>
    </source>
</evidence>
<dbReference type="InterPro" id="IPR006504">
    <property type="entry name" value="Tscrpt_reg_Spx/MgsR"/>
</dbReference>
<dbReference type="InterPro" id="IPR006660">
    <property type="entry name" value="Arsenate_reductase-like"/>
</dbReference>
<gene>
    <name evidence="2" type="ORF">H8S33_15720</name>
</gene>
<reference evidence="2" key="1">
    <citation type="submission" date="2020-08" db="EMBL/GenBank/DDBJ databases">
        <title>Genome public.</title>
        <authorList>
            <person name="Liu C."/>
            <person name="Sun Q."/>
        </authorList>
    </citation>
    <scope>NUCLEOTIDE SEQUENCE</scope>
    <source>
        <strain evidence="2">BX22</strain>
    </source>
</reference>
<sequence>MALTFYWYPNCGTCKKAKKWFDEHNVVYNSIHIVEETPSKEEILELIENSELPAKKFFNTSGKKYRELNIKEKIQDASTEEMAEILASDGMLIKRPIVTDGNTVTVGFKEEEFQAKWANQ</sequence>
<dbReference type="EMBL" id="JACOOL010000013">
    <property type="protein sequence ID" value="MBC5638245.1"/>
    <property type="molecule type" value="Genomic_DNA"/>
</dbReference>
<keyword evidence="3" id="KW-1185">Reference proteome</keyword>
<evidence type="ECO:0000313" key="2">
    <source>
        <dbReference type="EMBL" id="MBC5638245.1"/>
    </source>
</evidence>
<dbReference type="Proteomes" id="UP000637359">
    <property type="component" value="Unassembled WGS sequence"/>
</dbReference>
<dbReference type="PANTHER" id="PTHR30041">
    <property type="entry name" value="ARSENATE REDUCTASE"/>
    <property type="match status" value="1"/>
</dbReference>
<dbReference type="SUPFAM" id="SSF52833">
    <property type="entry name" value="Thioredoxin-like"/>
    <property type="match status" value="1"/>
</dbReference>
<dbReference type="InterPro" id="IPR036249">
    <property type="entry name" value="Thioredoxin-like_sf"/>
</dbReference>
<dbReference type="NCBIfam" id="TIGR01617">
    <property type="entry name" value="arsC_related"/>
    <property type="match status" value="1"/>
</dbReference>
<dbReference type="PROSITE" id="PS51353">
    <property type="entry name" value="ARSC"/>
    <property type="match status" value="1"/>
</dbReference>
<dbReference type="AlphaFoldDB" id="A0A923L8D2"/>
<evidence type="ECO:0000256" key="1">
    <source>
        <dbReference type="PROSITE-ProRule" id="PRU01282"/>
    </source>
</evidence>
<organism evidence="2 3">
    <name type="scientific">Ornithinibacillus hominis</name>
    <dbReference type="NCBI Taxonomy" id="2763055"/>
    <lineage>
        <taxon>Bacteria</taxon>
        <taxon>Bacillati</taxon>
        <taxon>Bacillota</taxon>
        <taxon>Bacilli</taxon>
        <taxon>Bacillales</taxon>
        <taxon>Bacillaceae</taxon>
        <taxon>Ornithinibacillus</taxon>
    </lineage>
</organism>
<protein>
    <submittedName>
        <fullName evidence="2">Arsenate reductase family protein</fullName>
    </submittedName>
</protein>
<dbReference type="PANTHER" id="PTHR30041:SF8">
    <property type="entry name" value="PROTEIN YFFB"/>
    <property type="match status" value="1"/>
</dbReference>
<dbReference type="CDD" id="cd03036">
    <property type="entry name" value="ArsC_like"/>
    <property type="match status" value="1"/>
</dbReference>